<name>A0A455SUZ6_9CHLR</name>
<dbReference type="EMBL" id="AP019376">
    <property type="protein sequence ID" value="BBH88974.1"/>
    <property type="molecule type" value="Genomic_DNA"/>
</dbReference>
<accession>A0A455SUZ6</accession>
<gene>
    <name evidence="1" type="ORF">KTC_37250</name>
</gene>
<evidence type="ECO:0008006" key="2">
    <source>
        <dbReference type="Google" id="ProtNLM"/>
    </source>
</evidence>
<reference evidence="1" key="1">
    <citation type="submission" date="2018-12" db="EMBL/GenBank/DDBJ databases">
        <title>Novel natural products biosynthetic potential of the class Ktedonobacteria.</title>
        <authorList>
            <person name="Zheng Y."/>
            <person name="Saitou A."/>
            <person name="Wang C.M."/>
            <person name="Toyoda A."/>
            <person name="Minakuchi Y."/>
            <person name="Sekiguchi Y."/>
            <person name="Ueda K."/>
            <person name="Takano H."/>
            <person name="Sakai Y."/>
            <person name="Yokota A."/>
            <person name="Yabe S."/>
        </authorList>
    </citation>
    <scope>NUCLEOTIDE SEQUENCE</scope>
    <source>
        <strain evidence="1">COM3</strain>
    </source>
</reference>
<sequence length="268" mass="30117">MRFCFLLDSIEEDFLVCEAVVDQLEQWGHQCAIVRLDIQQVPQIEAYDAYIAWSISEDSTLSFLTQVEEHAIPVMNTARALRLLRKKEEALRYAAAHGIAVPPFSTEKPLAADMYPVSLYPLRNEKAAVVVETPSAPWPEGEYLLLSKIAKTVPDLRICVIGNEAHALRRGKNEDGETVYHETSFTPELLQLARQVGAVFDLDLYSLDIVETERGPLVVALRERPMPEGVQRLVSGIAEYVLHTAYHGREHSPLVPALIRGMLGHRHL</sequence>
<protein>
    <recommendedName>
        <fullName evidence="2">ATP-grasp domain-containing protein</fullName>
    </recommendedName>
</protein>
<organism evidence="1">
    <name type="scientific">Thermosporothrix sp. COM3</name>
    <dbReference type="NCBI Taxonomy" id="2490863"/>
    <lineage>
        <taxon>Bacteria</taxon>
        <taxon>Bacillati</taxon>
        <taxon>Chloroflexota</taxon>
        <taxon>Ktedonobacteria</taxon>
        <taxon>Ktedonobacterales</taxon>
        <taxon>Thermosporotrichaceae</taxon>
        <taxon>Thermosporothrix</taxon>
    </lineage>
</organism>
<evidence type="ECO:0000313" key="1">
    <source>
        <dbReference type="EMBL" id="BBH88974.1"/>
    </source>
</evidence>
<dbReference type="AlphaFoldDB" id="A0A455SUZ6"/>
<proteinExistence type="predicted"/>
<dbReference type="Gene3D" id="3.30.470.20">
    <property type="entry name" value="ATP-grasp fold, B domain"/>
    <property type="match status" value="1"/>
</dbReference>